<accession>A0A1A8N961</accession>
<gene>
    <name evidence="1" type="primary">Nfu_g_1_019378</name>
</gene>
<dbReference type="EMBL" id="HAEG01001614">
    <property type="protein sequence ID" value="SBR65623.1"/>
    <property type="molecule type" value="Transcribed_RNA"/>
</dbReference>
<reference evidence="1" key="1">
    <citation type="submission" date="2016-05" db="EMBL/GenBank/DDBJ databases">
        <authorList>
            <person name="Lavstsen T."/>
            <person name="Jespersen J.S."/>
        </authorList>
    </citation>
    <scope>NUCLEOTIDE SEQUENCE</scope>
    <source>
        <tissue evidence="1">Brain</tissue>
    </source>
</reference>
<proteinExistence type="predicted"/>
<reference evidence="1" key="2">
    <citation type="submission" date="2016-06" db="EMBL/GenBank/DDBJ databases">
        <title>The genome of a short-lived fish provides insights into sex chromosome evolution and the genetic control of aging.</title>
        <authorList>
            <person name="Reichwald K."/>
            <person name="Felder M."/>
            <person name="Petzold A."/>
            <person name="Koch P."/>
            <person name="Groth M."/>
            <person name="Platzer M."/>
        </authorList>
    </citation>
    <scope>NUCLEOTIDE SEQUENCE</scope>
    <source>
        <tissue evidence="1">Brain</tissue>
    </source>
</reference>
<name>A0A1A8N961_9TELE</name>
<evidence type="ECO:0000313" key="1">
    <source>
        <dbReference type="EMBL" id="SBR65623.1"/>
    </source>
</evidence>
<organism evidence="1">
    <name type="scientific">Nothobranchius pienaari</name>
    <dbReference type="NCBI Taxonomy" id="704102"/>
    <lineage>
        <taxon>Eukaryota</taxon>
        <taxon>Metazoa</taxon>
        <taxon>Chordata</taxon>
        <taxon>Craniata</taxon>
        <taxon>Vertebrata</taxon>
        <taxon>Euteleostomi</taxon>
        <taxon>Actinopterygii</taxon>
        <taxon>Neopterygii</taxon>
        <taxon>Teleostei</taxon>
        <taxon>Neoteleostei</taxon>
        <taxon>Acanthomorphata</taxon>
        <taxon>Ovalentaria</taxon>
        <taxon>Atherinomorphae</taxon>
        <taxon>Cyprinodontiformes</taxon>
        <taxon>Nothobranchiidae</taxon>
        <taxon>Nothobranchius</taxon>
    </lineage>
</organism>
<feature type="non-terminal residue" evidence="1">
    <location>
        <position position="1"/>
    </location>
</feature>
<protein>
    <submittedName>
        <fullName evidence="1">Uncharacterized protein</fullName>
    </submittedName>
</protein>
<sequence>NTPDFSQQVINRLLKSLMSCCCTGEATVLEQGRTKRCRARGLEFDTPAAECSGALMKDMVLYGSRSCFKEFLQVSVLLCFVVQLQMVCMCLNCFGWWQAV</sequence>
<dbReference type="AlphaFoldDB" id="A0A1A8N961"/>